<feature type="domain" description="Rhodopsin" evidence="8">
    <location>
        <begin position="72"/>
        <end position="311"/>
    </location>
</feature>
<feature type="region of interest" description="Disordered" evidence="6">
    <location>
        <begin position="330"/>
        <end position="362"/>
    </location>
</feature>
<dbReference type="Proteomes" id="UP000813444">
    <property type="component" value="Unassembled WGS sequence"/>
</dbReference>
<organism evidence="9 10">
    <name type="scientific">Stachybotrys elegans</name>
    <dbReference type="NCBI Taxonomy" id="80388"/>
    <lineage>
        <taxon>Eukaryota</taxon>
        <taxon>Fungi</taxon>
        <taxon>Dikarya</taxon>
        <taxon>Ascomycota</taxon>
        <taxon>Pezizomycotina</taxon>
        <taxon>Sordariomycetes</taxon>
        <taxon>Hypocreomycetidae</taxon>
        <taxon>Hypocreales</taxon>
        <taxon>Stachybotryaceae</taxon>
        <taxon>Stachybotrys</taxon>
    </lineage>
</organism>
<keyword evidence="4 7" id="KW-0472">Membrane</keyword>
<proteinExistence type="inferred from homology"/>
<dbReference type="InterPro" id="IPR049326">
    <property type="entry name" value="Rhodopsin_dom_fungi"/>
</dbReference>
<evidence type="ECO:0000313" key="9">
    <source>
        <dbReference type="EMBL" id="KAH7304303.1"/>
    </source>
</evidence>
<dbReference type="InterPro" id="IPR052337">
    <property type="entry name" value="SAT4-like"/>
</dbReference>
<evidence type="ECO:0000256" key="4">
    <source>
        <dbReference type="ARBA" id="ARBA00023136"/>
    </source>
</evidence>
<keyword evidence="3 7" id="KW-1133">Transmembrane helix</keyword>
<feature type="compositionally biased region" description="Basic and acidic residues" evidence="6">
    <location>
        <begin position="399"/>
        <end position="410"/>
    </location>
</feature>
<evidence type="ECO:0000256" key="3">
    <source>
        <dbReference type="ARBA" id="ARBA00022989"/>
    </source>
</evidence>
<evidence type="ECO:0000313" key="10">
    <source>
        <dbReference type="Proteomes" id="UP000813444"/>
    </source>
</evidence>
<feature type="region of interest" description="Disordered" evidence="6">
    <location>
        <begin position="390"/>
        <end position="410"/>
    </location>
</feature>
<feature type="transmembrane region" description="Helical" evidence="7">
    <location>
        <begin position="83"/>
        <end position="105"/>
    </location>
</feature>
<name>A0A8K0SEL8_9HYPO</name>
<evidence type="ECO:0000256" key="1">
    <source>
        <dbReference type="ARBA" id="ARBA00004141"/>
    </source>
</evidence>
<dbReference type="OrthoDB" id="5329176at2759"/>
<evidence type="ECO:0000256" key="2">
    <source>
        <dbReference type="ARBA" id="ARBA00022692"/>
    </source>
</evidence>
<feature type="compositionally biased region" description="Low complexity" evidence="6">
    <location>
        <begin position="332"/>
        <end position="341"/>
    </location>
</feature>
<gene>
    <name evidence="9" type="ORF">B0I35DRAFT_454804</name>
</gene>
<dbReference type="Pfam" id="PF20684">
    <property type="entry name" value="Fung_rhodopsin"/>
    <property type="match status" value="1"/>
</dbReference>
<dbReference type="PANTHER" id="PTHR33048:SF47">
    <property type="entry name" value="INTEGRAL MEMBRANE PROTEIN-RELATED"/>
    <property type="match status" value="1"/>
</dbReference>
<keyword evidence="10" id="KW-1185">Reference proteome</keyword>
<evidence type="ECO:0000256" key="6">
    <source>
        <dbReference type="SAM" id="MobiDB-lite"/>
    </source>
</evidence>
<dbReference type="AlphaFoldDB" id="A0A8K0SEL8"/>
<comment type="subcellular location">
    <subcellularLocation>
        <location evidence="1">Membrane</location>
        <topology evidence="1">Multi-pass membrane protein</topology>
    </subcellularLocation>
</comment>
<protein>
    <recommendedName>
        <fullName evidence="8">Rhodopsin domain-containing protein</fullName>
    </recommendedName>
</protein>
<evidence type="ECO:0000259" key="8">
    <source>
        <dbReference type="Pfam" id="PF20684"/>
    </source>
</evidence>
<dbReference type="PANTHER" id="PTHR33048">
    <property type="entry name" value="PTH11-LIKE INTEGRAL MEMBRANE PROTEIN (AFU_ORTHOLOGUE AFUA_5G11245)"/>
    <property type="match status" value="1"/>
</dbReference>
<keyword evidence="2 7" id="KW-0812">Transmembrane</keyword>
<comment type="similarity">
    <text evidence="5">Belongs to the SAT4 family.</text>
</comment>
<feature type="transmembrane region" description="Helical" evidence="7">
    <location>
        <begin position="51"/>
        <end position="71"/>
    </location>
</feature>
<feature type="transmembrane region" description="Helical" evidence="7">
    <location>
        <begin position="203"/>
        <end position="230"/>
    </location>
</feature>
<feature type="transmembrane region" description="Helical" evidence="7">
    <location>
        <begin position="125"/>
        <end position="147"/>
    </location>
</feature>
<feature type="transmembrane region" description="Helical" evidence="7">
    <location>
        <begin position="159"/>
        <end position="183"/>
    </location>
</feature>
<evidence type="ECO:0000256" key="5">
    <source>
        <dbReference type="ARBA" id="ARBA00038359"/>
    </source>
</evidence>
<dbReference type="GO" id="GO:0016020">
    <property type="term" value="C:membrane"/>
    <property type="evidence" value="ECO:0007669"/>
    <property type="project" value="UniProtKB-SubCell"/>
</dbReference>
<comment type="caution">
    <text evidence="9">The sequence shown here is derived from an EMBL/GenBank/DDBJ whole genome shotgun (WGS) entry which is preliminary data.</text>
</comment>
<reference evidence="9" key="1">
    <citation type="journal article" date="2021" name="Nat. Commun.">
        <title>Genetic determinants of endophytism in the Arabidopsis root mycobiome.</title>
        <authorList>
            <person name="Mesny F."/>
            <person name="Miyauchi S."/>
            <person name="Thiergart T."/>
            <person name="Pickel B."/>
            <person name="Atanasova L."/>
            <person name="Karlsson M."/>
            <person name="Huettel B."/>
            <person name="Barry K.W."/>
            <person name="Haridas S."/>
            <person name="Chen C."/>
            <person name="Bauer D."/>
            <person name="Andreopoulos W."/>
            <person name="Pangilinan J."/>
            <person name="LaButti K."/>
            <person name="Riley R."/>
            <person name="Lipzen A."/>
            <person name="Clum A."/>
            <person name="Drula E."/>
            <person name="Henrissat B."/>
            <person name="Kohler A."/>
            <person name="Grigoriev I.V."/>
            <person name="Martin F.M."/>
            <person name="Hacquard S."/>
        </authorList>
    </citation>
    <scope>NUCLEOTIDE SEQUENCE</scope>
    <source>
        <strain evidence="9">MPI-CAGE-CH-0235</strain>
    </source>
</reference>
<sequence>MCNQCRSHFLLAGLYIKTRSVAVDLCQTPGGFPPDINIVPNFVDPPTLGPVTLSLGILMASFSVLLTAGRLWMNRRKMHSADWFTLVGCIINTAFTGIVLAQHRYNRHQWDIPVCWFTASYFRILYIQATLFAPVFFTTKAALILLYRQIFSTTRNMRIAINIGLVFTLLLYLPNIPLAAIFSAPRVGETWESMLTAGRSRRLIIWGIIQSALSIVLDIYIFIMPLPTIIHLNMPLSKRLQLLAPSCLAAEADQFYSAVLVSVLSLIYRIELNNTNDASWPQSQVAICASLVETNVALIVCCMPAAAQLFKIHVGGSAIVKYLRSRLRGATSRSGSDPSSDWSKDNKAKAATFGSGPQNGRRNYYELTEASLLKSQVVASGDRSQVAPDGIVQSVEFTQESRHGSTERLA</sequence>
<dbReference type="EMBL" id="JAGPNK010000024">
    <property type="protein sequence ID" value="KAH7304303.1"/>
    <property type="molecule type" value="Genomic_DNA"/>
</dbReference>
<accession>A0A8K0SEL8</accession>
<evidence type="ECO:0000256" key="7">
    <source>
        <dbReference type="SAM" id="Phobius"/>
    </source>
</evidence>